<protein>
    <submittedName>
        <fullName evidence="3">Cytosolic heat shock protein 70</fullName>
    </submittedName>
    <submittedName>
        <fullName evidence="4">Cytosolic_heat shock protein 70</fullName>
    </submittedName>
</protein>
<feature type="coiled-coil region" evidence="1">
    <location>
        <begin position="447"/>
        <end position="524"/>
    </location>
</feature>
<evidence type="ECO:0000313" key="5">
    <source>
        <dbReference type="Proteomes" id="UP001642409"/>
    </source>
</evidence>
<evidence type="ECO:0000256" key="1">
    <source>
        <dbReference type="SAM" id="Coils"/>
    </source>
</evidence>
<accession>A0AA86UX76</accession>
<evidence type="ECO:0000313" key="4">
    <source>
        <dbReference type="EMBL" id="CAL6099659.1"/>
    </source>
</evidence>
<name>A0AA86UX76_9EUKA</name>
<keyword evidence="5" id="KW-1185">Reference proteome</keyword>
<keyword evidence="3" id="KW-0346">Stress response</keyword>
<dbReference type="Proteomes" id="UP001642409">
    <property type="component" value="Unassembled WGS sequence"/>
</dbReference>
<evidence type="ECO:0000256" key="2">
    <source>
        <dbReference type="SAM" id="MobiDB-lite"/>
    </source>
</evidence>
<evidence type="ECO:0000313" key="3">
    <source>
        <dbReference type="EMBL" id="CAI9968186.1"/>
    </source>
</evidence>
<dbReference type="AlphaFoldDB" id="A0AA86UX76"/>
<gene>
    <name evidence="3" type="ORF">HINF_LOCUS55831</name>
    <name evidence="4" type="ORF">HINF_LOCUS70187</name>
</gene>
<organism evidence="3">
    <name type="scientific">Hexamita inflata</name>
    <dbReference type="NCBI Taxonomy" id="28002"/>
    <lineage>
        <taxon>Eukaryota</taxon>
        <taxon>Metamonada</taxon>
        <taxon>Diplomonadida</taxon>
        <taxon>Hexamitidae</taxon>
        <taxon>Hexamitinae</taxon>
        <taxon>Hexamita</taxon>
    </lineage>
</organism>
<feature type="compositionally biased region" description="Basic and acidic residues" evidence="2">
    <location>
        <begin position="410"/>
        <end position="421"/>
    </location>
</feature>
<feature type="region of interest" description="Disordered" evidence="2">
    <location>
        <begin position="410"/>
        <end position="436"/>
    </location>
</feature>
<dbReference type="EMBL" id="CAXDID020000522">
    <property type="protein sequence ID" value="CAL6099659.1"/>
    <property type="molecule type" value="Genomic_DNA"/>
</dbReference>
<reference evidence="4 5" key="2">
    <citation type="submission" date="2024-07" db="EMBL/GenBank/DDBJ databases">
        <authorList>
            <person name="Akdeniz Z."/>
        </authorList>
    </citation>
    <scope>NUCLEOTIDE SEQUENCE [LARGE SCALE GENOMIC DNA]</scope>
</reference>
<sequence length="534" mass="63786">MDVFFIKLASRFDQIYVQVFKVRATAGNSHLRGENIDSRLVSYFIAEFLKIHSKISHDISLITAGNQFVKSMMTSEACYEIYRNLQFDVDQEDSVADTIPESFKMKSKSFWSSLFFQIISFRSEYVNLKYQYFTVSFISYDKYLYLLFPLQMIESGIQEQIEITNTLILKYLQNIQYRKQQQLNVIIQNVHYYASYVYDQALTYDYHFKKDFANQQSNISYKQNKAVQAQLHESKIQLQYITDSIVQLKQQILDKQAFFAQNSIKLDNRATQIDEFYNVDVYSGIEQQLKAKTTEKDEFSVEKLQKQLQQVESEFKTIKRAFQMHYDKGQKHIQDLDRQKTHQQQVLLEQKQIQLQKVLLQEVNSQSVHLTNLRLQQQYNQEKQILISIQQKFVEFKKWQYDEQQKREKQSKISQQKEEQTHQMVSSQLKQRESQEEEKLNMHALSVYQMEKQLLVLNENIKQASNRKQIFANNISIKQKQLITEQNEINELNNKIDFNYEQQIKQAQNVILNQEMKYSGLKKERFSTKRVEIQ</sequence>
<keyword evidence="1" id="KW-0175">Coiled coil</keyword>
<proteinExistence type="predicted"/>
<dbReference type="EMBL" id="CATOUU010001032">
    <property type="protein sequence ID" value="CAI9968186.1"/>
    <property type="molecule type" value="Genomic_DNA"/>
</dbReference>
<reference evidence="3" key="1">
    <citation type="submission" date="2023-06" db="EMBL/GenBank/DDBJ databases">
        <authorList>
            <person name="Kurt Z."/>
        </authorList>
    </citation>
    <scope>NUCLEOTIDE SEQUENCE</scope>
</reference>
<feature type="coiled-coil region" evidence="1">
    <location>
        <begin position="294"/>
        <end position="321"/>
    </location>
</feature>
<comment type="caution">
    <text evidence="3">The sequence shown here is derived from an EMBL/GenBank/DDBJ whole genome shotgun (WGS) entry which is preliminary data.</text>
</comment>